<dbReference type="Proteomes" id="UP000188268">
    <property type="component" value="Unassembled WGS sequence"/>
</dbReference>
<keyword evidence="3" id="KW-1185">Reference proteome</keyword>
<dbReference type="EMBL" id="AWWV01008463">
    <property type="protein sequence ID" value="OMO90355.1"/>
    <property type="molecule type" value="Genomic_DNA"/>
</dbReference>
<dbReference type="PANTHER" id="PTHR31509">
    <property type="entry name" value="BPS1-LIKE PROTEIN"/>
    <property type="match status" value="1"/>
</dbReference>
<protein>
    <recommendedName>
        <fullName evidence="4">Protein BYPASS-related protein</fullName>
    </recommendedName>
</protein>
<dbReference type="Gramene" id="OMO90355">
    <property type="protein sequence ID" value="OMO90355"/>
    <property type="gene ID" value="CCACVL1_07391"/>
</dbReference>
<dbReference type="OrthoDB" id="1878996at2759"/>
<evidence type="ECO:0000313" key="3">
    <source>
        <dbReference type="Proteomes" id="UP000188268"/>
    </source>
</evidence>
<proteinExistence type="predicted"/>
<accession>A0A1R3J665</accession>
<name>A0A1R3J665_COCAP</name>
<organism evidence="2 3">
    <name type="scientific">Corchorus capsularis</name>
    <name type="common">Jute</name>
    <dbReference type="NCBI Taxonomy" id="210143"/>
    <lineage>
        <taxon>Eukaryota</taxon>
        <taxon>Viridiplantae</taxon>
        <taxon>Streptophyta</taxon>
        <taxon>Embryophyta</taxon>
        <taxon>Tracheophyta</taxon>
        <taxon>Spermatophyta</taxon>
        <taxon>Magnoliopsida</taxon>
        <taxon>eudicotyledons</taxon>
        <taxon>Gunneridae</taxon>
        <taxon>Pentapetalae</taxon>
        <taxon>rosids</taxon>
        <taxon>malvids</taxon>
        <taxon>Malvales</taxon>
        <taxon>Malvaceae</taxon>
        <taxon>Grewioideae</taxon>
        <taxon>Apeibeae</taxon>
        <taxon>Corchorus</taxon>
    </lineage>
</organism>
<keyword evidence="1" id="KW-0175">Coiled coil</keyword>
<comment type="caution">
    <text evidence="2">The sequence shown here is derived from an EMBL/GenBank/DDBJ whole genome shotgun (WGS) entry which is preliminary data.</text>
</comment>
<dbReference type="AlphaFoldDB" id="A0A1R3J665"/>
<dbReference type="OMA" id="ALMSCCF"/>
<evidence type="ECO:0008006" key="4">
    <source>
        <dbReference type="Google" id="ProtNLM"/>
    </source>
</evidence>
<evidence type="ECO:0000313" key="2">
    <source>
        <dbReference type="EMBL" id="OMO90355.1"/>
    </source>
</evidence>
<reference evidence="2 3" key="1">
    <citation type="submission" date="2013-09" db="EMBL/GenBank/DDBJ databases">
        <title>Corchorus capsularis genome sequencing.</title>
        <authorList>
            <person name="Alam M."/>
            <person name="Haque M.S."/>
            <person name="Islam M.S."/>
            <person name="Emdad E.M."/>
            <person name="Islam M.M."/>
            <person name="Ahmed B."/>
            <person name="Halim A."/>
            <person name="Hossen Q.M.M."/>
            <person name="Hossain M.Z."/>
            <person name="Ahmed R."/>
            <person name="Khan M.M."/>
            <person name="Islam R."/>
            <person name="Rashid M.M."/>
            <person name="Khan S.A."/>
            <person name="Rahman M.S."/>
            <person name="Alam M."/>
        </authorList>
    </citation>
    <scope>NUCLEOTIDE SEQUENCE [LARGE SCALE GENOMIC DNA]</scope>
    <source>
        <strain evidence="3">cv. CVL-1</strain>
        <tissue evidence="2">Whole seedling</tissue>
    </source>
</reference>
<feature type="coiled-coil region" evidence="1">
    <location>
        <begin position="250"/>
        <end position="277"/>
    </location>
</feature>
<evidence type="ECO:0000256" key="1">
    <source>
        <dbReference type="SAM" id="Coils"/>
    </source>
</evidence>
<gene>
    <name evidence="2" type="ORF">CCACVL1_07391</name>
</gene>
<sequence length="299" mass="33675">MKPFTFFRRPSAAAAVAPLPIETPFEQQLKPLLHDLLLSDPSSSSSFPCSNSIWFVQALQASTKTQSIALNSINSISFQESDRPIVENYLEDNNVKVLDACNLLSEKMEIVQDYVKSLRVVSHLVIQGNFEPNLQRALDLLDSSVETLERRLKETLLLENKKKKVINYSSSEYSEILNGSMGFALMVCGMLGNALSLSKSKRRRLHKFQLPTTFDQFKDCRKAGSSSMVLFELQQTLKVARDLQLNLRLRNRSDQIAEELKSKCDELEGKIMALDSGVRDLYKHLISVRMALLGTLSVA</sequence>